<feature type="transmembrane region" description="Helical" evidence="6">
    <location>
        <begin position="57"/>
        <end position="77"/>
    </location>
</feature>
<keyword evidence="5 6" id="KW-0472">Membrane</keyword>
<feature type="transmembrane region" description="Helical" evidence="6">
    <location>
        <begin position="196"/>
        <end position="213"/>
    </location>
</feature>
<dbReference type="Proteomes" id="UP000622687">
    <property type="component" value="Unassembled WGS sequence"/>
</dbReference>
<organism evidence="8 9">
    <name type="scientific">Clostridium aciditolerans</name>
    <dbReference type="NCBI Taxonomy" id="339861"/>
    <lineage>
        <taxon>Bacteria</taxon>
        <taxon>Bacillati</taxon>
        <taxon>Bacillota</taxon>
        <taxon>Clostridia</taxon>
        <taxon>Eubacteriales</taxon>
        <taxon>Clostridiaceae</taxon>
        <taxon>Clostridium</taxon>
    </lineage>
</organism>
<accession>A0A934M5K6</accession>
<keyword evidence="3 6" id="KW-0812">Transmembrane</keyword>
<comment type="similarity">
    <text evidence="6">Belongs to the ABC-4 integral membrane protein family.</text>
</comment>
<dbReference type="Pfam" id="PF02687">
    <property type="entry name" value="FtsX"/>
    <property type="match status" value="2"/>
</dbReference>
<dbReference type="GO" id="GO:0055085">
    <property type="term" value="P:transmembrane transport"/>
    <property type="evidence" value="ECO:0007669"/>
    <property type="project" value="UniProtKB-UniRule"/>
</dbReference>
<proteinExistence type="inferred from homology"/>
<dbReference type="PANTHER" id="PTHR46795:SF3">
    <property type="entry name" value="ABC TRANSPORTER PERMEASE"/>
    <property type="match status" value="1"/>
</dbReference>
<dbReference type="EMBL" id="JAEEGB010000005">
    <property type="protein sequence ID" value="MBI6872116.1"/>
    <property type="molecule type" value="Genomic_DNA"/>
</dbReference>
<feature type="transmembrane region" description="Helical" evidence="6">
    <location>
        <begin position="282"/>
        <end position="304"/>
    </location>
</feature>
<feature type="transmembrane region" description="Helical" evidence="6">
    <location>
        <begin position="228"/>
        <end position="251"/>
    </location>
</feature>
<keyword evidence="4 6" id="KW-1133">Transmembrane helix</keyword>
<comment type="subcellular location">
    <subcellularLocation>
        <location evidence="1 6">Cell membrane</location>
        <topology evidence="1 6">Multi-pass membrane protein</topology>
    </subcellularLocation>
</comment>
<gene>
    <name evidence="8" type="ORF">I6U51_05255</name>
</gene>
<dbReference type="RefSeq" id="WP_211141582.1">
    <property type="nucleotide sequence ID" value="NZ_JAEEGB010000005.1"/>
</dbReference>
<name>A0A934M5K6_9CLOT</name>
<feature type="domain" description="ABC3 transporter permease C-terminal" evidence="7">
    <location>
        <begin position="60"/>
        <end position="178"/>
    </location>
</feature>
<keyword evidence="6" id="KW-0813">Transport</keyword>
<keyword evidence="2 6" id="KW-1003">Cell membrane</keyword>
<dbReference type="InterPro" id="IPR052536">
    <property type="entry name" value="ABC-4_Integral_Memb_Prot"/>
</dbReference>
<evidence type="ECO:0000313" key="9">
    <source>
        <dbReference type="Proteomes" id="UP000622687"/>
    </source>
</evidence>
<dbReference type="PANTHER" id="PTHR46795">
    <property type="entry name" value="ABC TRANSPORTER PERMEASE-RELATED-RELATED"/>
    <property type="match status" value="1"/>
</dbReference>
<evidence type="ECO:0000256" key="6">
    <source>
        <dbReference type="PIRNR" id="PIRNR018968"/>
    </source>
</evidence>
<keyword evidence="9" id="KW-1185">Reference proteome</keyword>
<evidence type="ECO:0000313" key="8">
    <source>
        <dbReference type="EMBL" id="MBI6872116.1"/>
    </source>
</evidence>
<evidence type="ECO:0000256" key="3">
    <source>
        <dbReference type="ARBA" id="ARBA00022692"/>
    </source>
</evidence>
<feature type="transmembrane region" description="Helical" evidence="6">
    <location>
        <begin position="618"/>
        <end position="639"/>
    </location>
</feature>
<dbReference type="GO" id="GO:0005886">
    <property type="term" value="C:plasma membrane"/>
    <property type="evidence" value="ECO:0007669"/>
    <property type="project" value="UniProtKB-SubCell"/>
</dbReference>
<evidence type="ECO:0000259" key="7">
    <source>
        <dbReference type="Pfam" id="PF02687"/>
    </source>
</evidence>
<feature type="transmembrane region" description="Helical" evidence="6">
    <location>
        <begin position="151"/>
        <end position="175"/>
    </location>
</feature>
<evidence type="ECO:0000256" key="2">
    <source>
        <dbReference type="ARBA" id="ARBA00022475"/>
    </source>
</evidence>
<dbReference type="InterPro" id="IPR003838">
    <property type="entry name" value="ABC3_permease_C"/>
</dbReference>
<sequence length="679" mass="78417">MTFSSIIFKNLKHNLKKYISFFFVNAFIVAILFMYGSLMFNNIIIKEIGKSIIFENMKMAFIGIAAFSIIFISYTNISFVKYRGKEFGVYLTLGMTTKDLRKMTLLENIIIVITSLFAGIITGLVFSRLFYMIVSKILMIERSIYQISYKTFLLSSGVFLVIFIINTIFTNIYICKLSIIEVIKSVSKKEIGKSRLTLGILALIIFLLSLYFLPKTLFKQAFNGNDNIVVFFAVVIIICPYFIIGNFIVLFKNMIKLFPKLYNDNLLILANLSHRFSAYKTVLYIVSLLVSGAIFFIGFTYNLYSSAEDQINETHPYEIMFVEENNYNNISYGEVENLIKANGGKLEKYSILEYMRLPEYMVIDGEVEFWDDKASIISESNYNKHMNTKIDVKSGELVQVNVIKERMANSHKNNDVIFTFEDEKKVKERSKIFDKDFKLSKEKFYATVNKDNLFVVTKDKKTYINAPYTDDHVNSMYYTGSAFIIDDNDYVKIKNKIGDSSISKNHLINLKKGDKSKIFHALVSDLQKVNKGNEKSIIEDYKPIFKGEILKASLKENGAYFFSMMFLGLIFLISSGVVLYYKVLTDIEEERQRIESISKIGMTSRELQNILLSELRTIFFVPIILGGGLGLYYLSVMFSNSSLMYILVKKSIILVLIYAVLQTIFYFICRRRYLNEVLR</sequence>
<evidence type="ECO:0000256" key="4">
    <source>
        <dbReference type="ARBA" id="ARBA00022989"/>
    </source>
</evidence>
<feature type="domain" description="ABC3 transporter permease C-terminal" evidence="7">
    <location>
        <begin position="565"/>
        <end position="665"/>
    </location>
</feature>
<feature type="transmembrane region" description="Helical" evidence="6">
    <location>
        <begin position="105"/>
        <end position="131"/>
    </location>
</feature>
<dbReference type="InterPro" id="IPR027022">
    <property type="entry name" value="ABC_permease_BceB-typ"/>
</dbReference>
<dbReference type="PIRSF" id="PIRSF018968">
    <property type="entry name" value="ABC_permease_BceB"/>
    <property type="match status" value="1"/>
</dbReference>
<comment type="caution">
    <text evidence="8">The sequence shown here is derived from an EMBL/GenBank/DDBJ whole genome shotgun (WGS) entry which is preliminary data.</text>
</comment>
<feature type="transmembrane region" description="Helical" evidence="6">
    <location>
        <begin position="21"/>
        <end position="45"/>
    </location>
</feature>
<feature type="transmembrane region" description="Helical" evidence="6">
    <location>
        <begin position="559"/>
        <end position="581"/>
    </location>
</feature>
<dbReference type="AlphaFoldDB" id="A0A934M5K6"/>
<evidence type="ECO:0000256" key="1">
    <source>
        <dbReference type="ARBA" id="ARBA00004651"/>
    </source>
</evidence>
<evidence type="ECO:0000256" key="5">
    <source>
        <dbReference type="ARBA" id="ARBA00023136"/>
    </source>
</evidence>
<protein>
    <submittedName>
        <fullName evidence="8">ABC transporter permease</fullName>
    </submittedName>
</protein>
<reference evidence="8" key="1">
    <citation type="submission" date="2020-12" db="EMBL/GenBank/DDBJ databases">
        <title>Clostridium thailandense sp. nov., a novel acetogenic bacterium isolated from peat land soil in Thailand.</title>
        <authorList>
            <person name="Chaikitkaew S."/>
            <person name="Birkeland N.K."/>
        </authorList>
    </citation>
    <scope>NUCLEOTIDE SEQUENCE</scope>
    <source>
        <strain evidence="8">DSM 17425</strain>
    </source>
</reference>
<feature type="transmembrane region" description="Helical" evidence="6">
    <location>
        <begin position="651"/>
        <end position="669"/>
    </location>
</feature>